<feature type="active site" evidence="6">
    <location>
        <position position="162"/>
    </location>
</feature>
<name>A0A0C3CHJ5_HEBCY</name>
<organism evidence="8 9">
    <name type="scientific">Hebeloma cylindrosporum</name>
    <dbReference type="NCBI Taxonomy" id="76867"/>
    <lineage>
        <taxon>Eukaryota</taxon>
        <taxon>Fungi</taxon>
        <taxon>Dikarya</taxon>
        <taxon>Basidiomycota</taxon>
        <taxon>Agaricomycotina</taxon>
        <taxon>Agaricomycetes</taxon>
        <taxon>Agaricomycetidae</taxon>
        <taxon>Agaricales</taxon>
        <taxon>Agaricineae</taxon>
        <taxon>Hymenogastraceae</taxon>
        <taxon>Hebeloma</taxon>
    </lineage>
</organism>
<evidence type="ECO:0000256" key="5">
    <source>
        <dbReference type="PIRNR" id="PIRNR016020"/>
    </source>
</evidence>
<feature type="active site" evidence="6">
    <location>
        <position position="267"/>
    </location>
</feature>
<dbReference type="OrthoDB" id="1659429at2759"/>
<dbReference type="Pfam" id="PF01263">
    <property type="entry name" value="Aldose_epim"/>
    <property type="match status" value="1"/>
</dbReference>
<feature type="binding site" evidence="7">
    <location>
        <position position="88"/>
    </location>
    <ligand>
        <name>substrate</name>
    </ligand>
</feature>
<dbReference type="SUPFAM" id="SSF74650">
    <property type="entry name" value="Galactose mutarotase-like"/>
    <property type="match status" value="1"/>
</dbReference>
<dbReference type="Proteomes" id="UP000053424">
    <property type="component" value="Unassembled WGS sequence"/>
</dbReference>
<comment type="similarity">
    <text evidence="2 5">Belongs to the glucose-6-phosphate 1-epimerase family.</text>
</comment>
<reference evidence="8 9" key="1">
    <citation type="submission" date="2014-04" db="EMBL/GenBank/DDBJ databases">
        <authorList>
            <consortium name="DOE Joint Genome Institute"/>
            <person name="Kuo A."/>
            <person name="Gay G."/>
            <person name="Dore J."/>
            <person name="Kohler A."/>
            <person name="Nagy L.G."/>
            <person name="Floudas D."/>
            <person name="Copeland A."/>
            <person name="Barry K.W."/>
            <person name="Cichocki N."/>
            <person name="Veneault-Fourrey C."/>
            <person name="LaButti K."/>
            <person name="Lindquist E.A."/>
            <person name="Lipzen A."/>
            <person name="Lundell T."/>
            <person name="Morin E."/>
            <person name="Murat C."/>
            <person name="Sun H."/>
            <person name="Tunlid A."/>
            <person name="Henrissat B."/>
            <person name="Grigoriev I.V."/>
            <person name="Hibbett D.S."/>
            <person name="Martin F."/>
            <person name="Nordberg H.P."/>
            <person name="Cantor M.N."/>
            <person name="Hua S.X."/>
        </authorList>
    </citation>
    <scope>NUCLEOTIDE SEQUENCE [LARGE SCALE GENOMIC DNA]</scope>
    <source>
        <strain evidence="9">h7</strain>
    </source>
</reference>
<dbReference type="PANTHER" id="PTHR11122">
    <property type="entry name" value="APOSPORY-ASSOCIATED PROTEIN C-RELATED"/>
    <property type="match status" value="1"/>
</dbReference>
<dbReference type="AlphaFoldDB" id="A0A0C3CHJ5"/>
<gene>
    <name evidence="8" type="ORF">M413DRAFT_439908</name>
</gene>
<dbReference type="HOGENOM" id="CLU_048345_1_0_1"/>
<dbReference type="PANTHER" id="PTHR11122:SF13">
    <property type="entry name" value="GLUCOSE-6-PHOSPHATE 1-EPIMERASE"/>
    <property type="match status" value="1"/>
</dbReference>
<dbReference type="EMBL" id="KN831769">
    <property type="protein sequence ID" value="KIM48190.1"/>
    <property type="molecule type" value="Genomic_DNA"/>
</dbReference>
<feature type="binding site" evidence="7">
    <location>
        <position position="60"/>
    </location>
    <ligand>
        <name>substrate</name>
    </ligand>
</feature>
<dbReference type="GO" id="GO:0005737">
    <property type="term" value="C:cytoplasm"/>
    <property type="evidence" value="ECO:0007669"/>
    <property type="project" value="TreeGrafter"/>
</dbReference>
<evidence type="ECO:0000256" key="2">
    <source>
        <dbReference type="ARBA" id="ARBA00005866"/>
    </source>
</evidence>
<evidence type="ECO:0000256" key="3">
    <source>
        <dbReference type="ARBA" id="ARBA00012083"/>
    </source>
</evidence>
<evidence type="ECO:0000313" key="9">
    <source>
        <dbReference type="Proteomes" id="UP000053424"/>
    </source>
</evidence>
<dbReference type="InterPro" id="IPR025532">
    <property type="entry name" value="G6P_1-epimerase"/>
</dbReference>
<comment type="catalytic activity">
    <reaction evidence="1">
        <text>alpha-D-glucose 6-phosphate = beta-D-glucose 6-phosphate</text>
        <dbReference type="Rhea" id="RHEA:16249"/>
        <dbReference type="ChEBI" id="CHEBI:58225"/>
        <dbReference type="ChEBI" id="CHEBI:58247"/>
        <dbReference type="EC" id="5.1.3.15"/>
    </reaction>
</comment>
<dbReference type="GO" id="GO:0005975">
    <property type="term" value="P:carbohydrate metabolic process"/>
    <property type="evidence" value="ECO:0007669"/>
    <property type="project" value="InterPro"/>
</dbReference>
<accession>A0A0C3CHJ5</accession>
<dbReference type="InterPro" id="IPR011013">
    <property type="entry name" value="Gal_mutarotase_sf_dom"/>
</dbReference>
<sequence>MPVNASKDTVFLQHPQGSQVTILLYGATVISWKVANDEGDLQERLFVSSKSRLDGSKPVRGGIPIVFPCFGPPIHPEHSRLSQHGFARSEAWKVDKIIMDNDAGVSIRLVLDPTVNDKIASLFPNPFLLTYVVTLAAHQLSTDLHVTNTSPSKPLEFQALLHNYILAPADELHVTPLQGLSYYDKTEGTDEARATPKTETRAEVDVKKFTDSVYENAPQRYKISWLNGDLEIKAKEFKDVVLWNPQEEGHKLADMESEGWKKYVCLEPGYVKGFVKLEPLKTWIGQQVMSVPQK</sequence>
<evidence type="ECO:0000256" key="7">
    <source>
        <dbReference type="PIRSR" id="PIRSR016020-2"/>
    </source>
</evidence>
<evidence type="ECO:0000256" key="4">
    <source>
        <dbReference type="ARBA" id="ARBA00023235"/>
    </source>
</evidence>
<evidence type="ECO:0000313" key="8">
    <source>
        <dbReference type="EMBL" id="KIM48190.1"/>
    </source>
</evidence>
<keyword evidence="9" id="KW-1185">Reference proteome</keyword>
<dbReference type="InterPro" id="IPR014718">
    <property type="entry name" value="GH-type_carb-bd"/>
</dbReference>
<dbReference type="EC" id="5.1.3.15" evidence="3 5"/>
<dbReference type="InterPro" id="IPR008183">
    <property type="entry name" value="Aldose_1/G6P_1-epimerase"/>
</dbReference>
<evidence type="ECO:0000256" key="6">
    <source>
        <dbReference type="PIRSR" id="PIRSR016020-1"/>
    </source>
</evidence>
<dbReference type="Gene3D" id="2.70.98.10">
    <property type="match status" value="1"/>
</dbReference>
<dbReference type="PIRSF" id="PIRSF016020">
    <property type="entry name" value="PHexose_mutarotase"/>
    <property type="match status" value="1"/>
</dbReference>
<reference evidence="9" key="2">
    <citation type="submission" date="2015-01" db="EMBL/GenBank/DDBJ databases">
        <title>Evolutionary Origins and Diversification of the Mycorrhizal Mutualists.</title>
        <authorList>
            <consortium name="DOE Joint Genome Institute"/>
            <consortium name="Mycorrhizal Genomics Consortium"/>
            <person name="Kohler A."/>
            <person name="Kuo A."/>
            <person name="Nagy L.G."/>
            <person name="Floudas D."/>
            <person name="Copeland A."/>
            <person name="Barry K.W."/>
            <person name="Cichocki N."/>
            <person name="Veneault-Fourrey C."/>
            <person name="LaButti K."/>
            <person name="Lindquist E.A."/>
            <person name="Lipzen A."/>
            <person name="Lundell T."/>
            <person name="Morin E."/>
            <person name="Murat C."/>
            <person name="Riley R."/>
            <person name="Ohm R."/>
            <person name="Sun H."/>
            <person name="Tunlid A."/>
            <person name="Henrissat B."/>
            <person name="Grigoriev I.V."/>
            <person name="Hibbett D.S."/>
            <person name="Martin F."/>
        </authorList>
    </citation>
    <scope>NUCLEOTIDE SEQUENCE [LARGE SCALE GENOMIC DNA]</scope>
    <source>
        <strain evidence="9">h7</strain>
    </source>
</reference>
<feature type="binding site" evidence="7">
    <location>
        <position position="83"/>
    </location>
    <ligand>
        <name>substrate</name>
    </ligand>
</feature>
<dbReference type="STRING" id="686832.A0A0C3CHJ5"/>
<comment type="function">
    <text evidence="5">Catalyzes the interconversion between the alpha and beta anomers from at least three hexose 6-phosphate sugars (Glc6P, Gal6P, and Man6P).</text>
</comment>
<keyword evidence="4 5" id="KW-0413">Isomerase</keyword>
<dbReference type="CDD" id="cd09020">
    <property type="entry name" value="D-hex-6-P-epi_like"/>
    <property type="match status" value="1"/>
</dbReference>
<evidence type="ECO:0000256" key="1">
    <source>
        <dbReference type="ARBA" id="ARBA00001096"/>
    </source>
</evidence>
<dbReference type="GO" id="GO:0047938">
    <property type="term" value="F:glucose-6-phosphate 1-epimerase activity"/>
    <property type="evidence" value="ECO:0007669"/>
    <property type="project" value="UniProtKB-UniRule"/>
</dbReference>
<protein>
    <recommendedName>
        <fullName evidence="3 5">Glucose-6-phosphate 1-epimerase</fullName>
        <ecNumber evidence="3 5">5.1.3.15</ecNumber>
    </recommendedName>
</protein>
<dbReference type="GO" id="GO:0030246">
    <property type="term" value="F:carbohydrate binding"/>
    <property type="evidence" value="ECO:0007669"/>
    <property type="project" value="UniProtKB-UniRule"/>
</dbReference>
<proteinExistence type="inferred from homology"/>